<sequence length="138" mass="14922">MWKLSRKTLLAGKTSLSSNTAAVTAQYCHSSVKSETAVPQIPSTADVVIIGGGSAGCHTLYHLAKRGVKAVLLERAKLTAGTTWHTAGLIWRLRPNDVDIQLLNNSRNMLTQLEEDTGCDPGWIQNGGIFIAHTEVRI</sequence>
<dbReference type="PANTHER" id="PTHR13847">
    <property type="entry name" value="SARCOSINE DEHYDROGENASE-RELATED"/>
    <property type="match status" value="1"/>
</dbReference>
<dbReference type="EMBL" id="GAKP01013450">
    <property type="protein sequence ID" value="JAC45502.1"/>
    <property type="molecule type" value="Transcribed_RNA"/>
</dbReference>
<dbReference type="Pfam" id="PF01266">
    <property type="entry name" value="DAO"/>
    <property type="match status" value="1"/>
</dbReference>
<dbReference type="AlphaFoldDB" id="A0A034VTQ5"/>
<dbReference type="EMBL" id="GAKP01013444">
    <property type="protein sequence ID" value="JAC45508.1"/>
    <property type="molecule type" value="Transcribed_RNA"/>
</dbReference>
<evidence type="ECO:0000313" key="2">
    <source>
        <dbReference type="EMBL" id="JAC45502.1"/>
    </source>
</evidence>
<feature type="domain" description="FAD dependent oxidoreductase" evidence="1">
    <location>
        <begin position="46"/>
        <end position="135"/>
    </location>
</feature>
<dbReference type="GO" id="GO:0005759">
    <property type="term" value="C:mitochondrial matrix"/>
    <property type="evidence" value="ECO:0007669"/>
    <property type="project" value="TreeGrafter"/>
</dbReference>
<reference evidence="2" key="1">
    <citation type="journal article" date="2014" name="BMC Genomics">
        <title>Characterizing the developmental transcriptome of the oriental fruit fly, Bactrocera dorsalis (Diptera: Tephritidae) through comparative genomic analysis with Drosophila melanogaster utilizing modENCODE datasets.</title>
        <authorList>
            <person name="Geib S.M."/>
            <person name="Calla B."/>
            <person name="Hall B."/>
            <person name="Hou S."/>
            <person name="Manoukis N.C."/>
        </authorList>
    </citation>
    <scope>NUCLEOTIDE SEQUENCE</scope>
    <source>
        <strain evidence="2">Punador</strain>
    </source>
</reference>
<protein>
    <submittedName>
        <fullName evidence="2">Sarcosine dehydrogenase, mitochondrial</fullName>
    </submittedName>
</protein>
<organism evidence="2">
    <name type="scientific">Bactrocera dorsalis</name>
    <name type="common">Oriental fruit fly</name>
    <name type="synonym">Dacus dorsalis</name>
    <dbReference type="NCBI Taxonomy" id="27457"/>
    <lineage>
        <taxon>Eukaryota</taxon>
        <taxon>Metazoa</taxon>
        <taxon>Ecdysozoa</taxon>
        <taxon>Arthropoda</taxon>
        <taxon>Hexapoda</taxon>
        <taxon>Insecta</taxon>
        <taxon>Pterygota</taxon>
        <taxon>Neoptera</taxon>
        <taxon>Endopterygota</taxon>
        <taxon>Diptera</taxon>
        <taxon>Brachycera</taxon>
        <taxon>Muscomorpha</taxon>
        <taxon>Tephritoidea</taxon>
        <taxon>Tephritidae</taxon>
        <taxon>Bactrocera</taxon>
        <taxon>Bactrocera</taxon>
    </lineage>
</organism>
<accession>A0A034VTQ5</accession>
<dbReference type="Gene3D" id="3.50.50.60">
    <property type="entry name" value="FAD/NAD(P)-binding domain"/>
    <property type="match status" value="1"/>
</dbReference>
<name>A0A034VTQ5_BACDO</name>
<dbReference type="GO" id="GO:1901053">
    <property type="term" value="P:sarcosine catabolic process"/>
    <property type="evidence" value="ECO:0007669"/>
    <property type="project" value="TreeGrafter"/>
</dbReference>
<proteinExistence type="predicted"/>
<dbReference type="OrthoDB" id="498204at2759"/>
<dbReference type="GO" id="GO:0008480">
    <property type="term" value="F:sarcosine dehydrogenase activity"/>
    <property type="evidence" value="ECO:0007669"/>
    <property type="project" value="TreeGrafter"/>
</dbReference>
<dbReference type="PANTHER" id="PTHR13847:SF200">
    <property type="entry name" value="SARCOSINE DEHYDROGENASE, MITOCHONDRIAL"/>
    <property type="match status" value="1"/>
</dbReference>
<dbReference type="Gene3D" id="3.30.9.10">
    <property type="entry name" value="D-Amino Acid Oxidase, subunit A, domain 2"/>
    <property type="match status" value="1"/>
</dbReference>
<evidence type="ECO:0000259" key="1">
    <source>
        <dbReference type="Pfam" id="PF01266"/>
    </source>
</evidence>
<dbReference type="InterPro" id="IPR006076">
    <property type="entry name" value="FAD-dep_OxRdtase"/>
</dbReference>
<dbReference type="InterPro" id="IPR036188">
    <property type="entry name" value="FAD/NAD-bd_sf"/>
</dbReference>
<gene>
    <name evidence="2" type="primary">SARDH</name>
</gene>
<dbReference type="SUPFAM" id="SSF51905">
    <property type="entry name" value="FAD/NAD(P)-binding domain"/>
    <property type="match status" value="1"/>
</dbReference>